<evidence type="ECO:0000313" key="2">
    <source>
        <dbReference type="EMBL" id="MBW8183792.1"/>
    </source>
</evidence>
<evidence type="ECO:0000259" key="1">
    <source>
        <dbReference type="PROSITE" id="PS51186"/>
    </source>
</evidence>
<dbReference type="Proteomes" id="UP001195963">
    <property type="component" value="Unassembled WGS sequence"/>
</dbReference>
<keyword evidence="3" id="KW-1185">Reference proteome</keyword>
<sequence>MKLISVSEEHVHQMMLWFDDKDSLYSWAGPGFRYPFTYDSFIEDLNLDTLTSFSLVNDTGELVGFGQCYRRNGKCHLGRLVIAPHFRGQTCQITGLIEMKVSHYLILTLSELGCEALGIPLVTGSVSLFVLNHNLPALNLYLSLGFIESQYPEAIPIDNCLYMVK</sequence>
<dbReference type="RefSeq" id="WP_220109374.1">
    <property type="nucleotide sequence ID" value="NZ_JAHZST010000005.1"/>
</dbReference>
<dbReference type="Gene3D" id="3.40.630.30">
    <property type="match status" value="1"/>
</dbReference>
<evidence type="ECO:0000313" key="3">
    <source>
        <dbReference type="Proteomes" id="UP001195963"/>
    </source>
</evidence>
<reference evidence="2 3" key="1">
    <citation type="submission" date="2021-07" db="EMBL/GenBank/DDBJ databases">
        <title>Shewanella sp. nov, isolated from SCS.</title>
        <authorList>
            <person name="Cao W.R."/>
        </authorList>
    </citation>
    <scope>NUCLEOTIDE SEQUENCE [LARGE SCALE GENOMIC DNA]</scope>
    <source>
        <strain evidence="2 3">NR704-98</strain>
    </source>
</reference>
<proteinExistence type="predicted"/>
<dbReference type="PROSITE" id="PS51186">
    <property type="entry name" value="GNAT"/>
    <property type="match status" value="1"/>
</dbReference>
<organism evidence="2 3">
    <name type="scientific">Shewanella nanhaiensis</name>
    <dbReference type="NCBI Taxonomy" id="2864872"/>
    <lineage>
        <taxon>Bacteria</taxon>
        <taxon>Pseudomonadati</taxon>
        <taxon>Pseudomonadota</taxon>
        <taxon>Gammaproteobacteria</taxon>
        <taxon>Alteromonadales</taxon>
        <taxon>Shewanellaceae</taxon>
        <taxon>Shewanella</taxon>
    </lineage>
</organism>
<feature type="domain" description="N-acetyltransferase" evidence="1">
    <location>
        <begin position="9"/>
        <end position="165"/>
    </location>
</feature>
<dbReference type="EMBL" id="JAHZST010000005">
    <property type="protein sequence ID" value="MBW8183792.1"/>
    <property type="molecule type" value="Genomic_DNA"/>
</dbReference>
<name>A0ABS7E431_9GAMM</name>
<dbReference type="InterPro" id="IPR000182">
    <property type="entry name" value="GNAT_dom"/>
</dbReference>
<dbReference type="InterPro" id="IPR016181">
    <property type="entry name" value="Acyl_CoA_acyltransferase"/>
</dbReference>
<comment type="caution">
    <text evidence="2">The sequence shown here is derived from an EMBL/GenBank/DDBJ whole genome shotgun (WGS) entry which is preliminary data.</text>
</comment>
<dbReference type="Pfam" id="PF00583">
    <property type="entry name" value="Acetyltransf_1"/>
    <property type="match status" value="1"/>
</dbReference>
<gene>
    <name evidence="2" type="ORF">K0625_08920</name>
</gene>
<dbReference type="SUPFAM" id="SSF55729">
    <property type="entry name" value="Acyl-CoA N-acyltransferases (Nat)"/>
    <property type="match status" value="1"/>
</dbReference>
<accession>A0ABS7E431</accession>
<protein>
    <submittedName>
        <fullName evidence="2">GNAT family N-acetyltransferase</fullName>
    </submittedName>
</protein>